<dbReference type="Proteomes" id="UP000077355">
    <property type="component" value="Unassembled WGS sequence"/>
</dbReference>
<proteinExistence type="predicted"/>
<dbReference type="OrthoDB" id="2654857at2"/>
<accession>A0A168QMG0</accession>
<dbReference type="EMBL" id="LVJI01000002">
    <property type="protein sequence ID" value="OAB47956.1"/>
    <property type="molecule type" value="Genomic_DNA"/>
</dbReference>
<evidence type="ECO:0000313" key="2">
    <source>
        <dbReference type="Proteomes" id="UP000077355"/>
    </source>
</evidence>
<reference evidence="1 2" key="1">
    <citation type="submission" date="2016-03" db="EMBL/GenBank/DDBJ databases">
        <title>Draft genome sequence of Paenibacillus antarcticus CECT 5836.</title>
        <authorList>
            <person name="Shin S.-K."/>
            <person name="Yi H."/>
        </authorList>
    </citation>
    <scope>NUCLEOTIDE SEQUENCE [LARGE SCALE GENOMIC DNA]</scope>
    <source>
        <strain evidence="1 2">CECT 5836</strain>
    </source>
</reference>
<name>A0A168QMG0_9BACL</name>
<organism evidence="1 2">
    <name type="scientific">Paenibacillus antarcticus</name>
    <dbReference type="NCBI Taxonomy" id="253703"/>
    <lineage>
        <taxon>Bacteria</taxon>
        <taxon>Bacillati</taxon>
        <taxon>Bacillota</taxon>
        <taxon>Bacilli</taxon>
        <taxon>Bacillales</taxon>
        <taxon>Paenibacillaceae</taxon>
        <taxon>Paenibacillus</taxon>
    </lineage>
</organism>
<protein>
    <submittedName>
        <fullName evidence="1">Uncharacterized protein</fullName>
    </submittedName>
</protein>
<dbReference type="SUPFAM" id="SSF49695">
    <property type="entry name" value="gamma-Crystallin-like"/>
    <property type="match status" value="1"/>
</dbReference>
<dbReference type="InterPro" id="IPR011024">
    <property type="entry name" value="G_crystallin-like"/>
</dbReference>
<sequence>MQGNFFNNGVRLTMFSGANFTGRRLSFRRGGIAVRNLGAFRFNNLLTSFRLRNVLFPSAVTLVLFSRNNFQGSFRIFRGRTNVANLSRFNFNNVTSSFILVGSRLSEAQVREIQRTGIFPCDMVVVKQ</sequence>
<dbReference type="Gene3D" id="2.60.20.10">
    <property type="entry name" value="Crystallins"/>
    <property type="match status" value="1"/>
</dbReference>
<keyword evidence="2" id="KW-1185">Reference proteome</keyword>
<dbReference type="AlphaFoldDB" id="A0A168QMG0"/>
<comment type="caution">
    <text evidence="1">The sequence shown here is derived from an EMBL/GenBank/DDBJ whole genome shotgun (WGS) entry which is preliminary data.</text>
</comment>
<evidence type="ECO:0000313" key="1">
    <source>
        <dbReference type="EMBL" id="OAB47956.1"/>
    </source>
</evidence>
<dbReference type="RefSeq" id="WP_068646607.1">
    <property type="nucleotide sequence ID" value="NZ_CP043611.1"/>
</dbReference>
<gene>
    <name evidence="1" type="ORF">PBAT_03520</name>
</gene>